<name>A0A9P8NY49_9ASCO</name>
<organism evidence="3 4">
    <name type="scientific">Ogataea philodendri</name>
    <dbReference type="NCBI Taxonomy" id="1378263"/>
    <lineage>
        <taxon>Eukaryota</taxon>
        <taxon>Fungi</taxon>
        <taxon>Dikarya</taxon>
        <taxon>Ascomycota</taxon>
        <taxon>Saccharomycotina</taxon>
        <taxon>Pichiomycetes</taxon>
        <taxon>Pichiales</taxon>
        <taxon>Pichiaceae</taxon>
        <taxon>Ogataea</taxon>
    </lineage>
</organism>
<feature type="compositionally biased region" description="Low complexity" evidence="2">
    <location>
        <begin position="164"/>
        <end position="177"/>
    </location>
</feature>
<comment type="caution">
    <text evidence="3">The sequence shown here is derived from an EMBL/GenBank/DDBJ whole genome shotgun (WGS) entry which is preliminary data.</text>
</comment>
<sequence>MASTEIADLLTPPASKSAKSGVVTQLKRVASTSKDNSWVSPFRPRGKPQRSVSSGTKESVEPATAAAETKETPKTETEPETAEVADNTDAASEAPLSTAAGEVVEDEEPIGAPEEEATEKVEETEKAVEPAEPVEPVEPVEEIAEPAEPAEPAEETAPAEEATEPVAQEPEEPVVAPVDELEATFDKPKMLNRYKENKLVASQALNNTLVQNPDRVLNLGAGLRLTEAQIYEIARKRVAPVLKKVDQQVEDNLKRDEQRAKEEEDRITKKDEAKLAKELSKYTAGIEKENAAIAASFVAPMNKLDSDMAASKAAAEKYIEDVKAKIEQDKVDYEELEKKAAEQHITNKENVHKRAAEYKEERTKALALAKEQQVVETEKEKEVRAAGEDFQTKADSVESELAEKEKELEEKIAALEGLAASKYEKQTLIASATRRKLEAERKVAIITARHTQAKSNSEKLEKNVSVIQEGIDKHTSKKELLNTTGKEQLAEQRTAANKAVEDWEAEKQQIRLEEAQKQERKRAEEEEERKRAAEREEQKRKEQEEEKERLAAEIAEFENLKKLREEKEKLQADHEAAEKKSKGGVSSTVSSITATGVAAAAAAGAVGAVGVDKVVDGLSKGADISDFPQAPDSKGSVEPIKEEDEPEGSRAAVDLPSTPTLRRRPSMVDDALKHLSPQEVEKMNLPLSEQLKAYQEQKSRSNSLTKASEPKSRSNSLTKKFRPLSRSNSLKNVKKETVAPKAETPAATTTTTEPEKDASPKYEPVSTLDPRKAATPVSTKEVSPNKSAAATITESTLAAEKAPDSSSSSPAEPAPTPGNVDADSIEARSQTKPVFTEVVDNDDYQEVVTYETVDTAEYEKNKHDPNYKEVPVDEPRVVSDSSSQDWDLGSWNVNVLEQNVHLGFWWRRHLGLLDLLIDVFSGSLIERLDFILGSDSKLQKVGLQTGNWVVSGSHVLDLLSGSVGGTWVGHGVSTVSVSLVLQNKWSVTGNTPVLGELGGLVNGQDIHTVNLQTWDVLTSLVVLGHGRGSRSRSSHTVLVVLTSKNTWQVPQFGHVERLKHLTLVGSTISIQSEGTVWLVFVLVGKSKTGSQWHLGSHNTVSSVESWSVHVHGTTLTVGNTASLTHQLTQNLLDGGASHVGETMTSVRGDDIVISVNGILNTNGNGLLSNRKMAETSNLFGLVQGVGGHFHSSDDDHVLVHLEQGAFLCLEGQFWSIHLISLERAFWQVDGDRVGLCRQSSGQSWSSAERSSFRQISQHWTELKRNY</sequence>
<keyword evidence="4" id="KW-1185">Reference proteome</keyword>
<dbReference type="GeneID" id="70238048"/>
<dbReference type="InterPro" id="IPR024527">
    <property type="entry name" value="Eisosome1"/>
</dbReference>
<evidence type="ECO:0000313" key="3">
    <source>
        <dbReference type="EMBL" id="KAH3661905.1"/>
    </source>
</evidence>
<feature type="compositionally biased region" description="Basic and acidic residues" evidence="2">
    <location>
        <begin position="558"/>
        <end position="581"/>
    </location>
</feature>
<dbReference type="RefSeq" id="XP_046059009.1">
    <property type="nucleotide sequence ID" value="XM_046207335.1"/>
</dbReference>
<feature type="compositionally biased region" description="Low complexity" evidence="2">
    <location>
        <begin position="798"/>
        <end position="811"/>
    </location>
</feature>
<feature type="coiled-coil region" evidence="1">
    <location>
        <begin position="246"/>
        <end position="273"/>
    </location>
</feature>
<feature type="compositionally biased region" description="Basic and acidic residues" evidence="2">
    <location>
        <begin position="68"/>
        <end position="77"/>
    </location>
</feature>
<dbReference type="Pfam" id="PF12757">
    <property type="entry name" value="Eisosome1"/>
    <property type="match status" value="1"/>
</dbReference>
<protein>
    <submittedName>
        <fullName evidence="3">Uncharacterized protein</fullName>
    </submittedName>
</protein>
<dbReference type="Proteomes" id="UP000769157">
    <property type="component" value="Unassembled WGS sequence"/>
</dbReference>
<feature type="region of interest" description="Disordered" evidence="2">
    <location>
        <begin position="1"/>
        <end position="177"/>
    </location>
</feature>
<feature type="coiled-coil region" evidence="1">
    <location>
        <begin position="319"/>
        <end position="361"/>
    </location>
</feature>
<feature type="compositionally biased region" description="Low complexity" evidence="2">
    <location>
        <begin position="739"/>
        <end position="752"/>
    </location>
</feature>
<dbReference type="AlphaFoldDB" id="A0A9P8NY49"/>
<feature type="compositionally biased region" description="Basic and acidic residues" evidence="2">
    <location>
        <begin position="118"/>
        <end position="129"/>
    </location>
</feature>
<dbReference type="OrthoDB" id="4070583at2759"/>
<feature type="region of interest" description="Disordered" evidence="2">
    <location>
        <begin position="619"/>
        <end position="827"/>
    </location>
</feature>
<accession>A0A9P8NY49</accession>
<feature type="compositionally biased region" description="Polar residues" evidence="2">
    <location>
        <begin position="776"/>
        <end position="796"/>
    </location>
</feature>
<keyword evidence="1" id="KW-0175">Coiled coil</keyword>
<proteinExistence type="predicted"/>
<feature type="region of interest" description="Disordered" evidence="2">
    <location>
        <begin position="471"/>
        <end position="590"/>
    </location>
</feature>
<feature type="coiled-coil region" evidence="1">
    <location>
        <begin position="387"/>
        <end position="425"/>
    </location>
</feature>
<dbReference type="EMBL" id="JAEUBE010000414">
    <property type="protein sequence ID" value="KAH3661905.1"/>
    <property type="molecule type" value="Genomic_DNA"/>
</dbReference>
<feature type="compositionally biased region" description="Polar residues" evidence="2">
    <location>
        <begin position="30"/>
        <end position="39"/>
    </location>
</feature>
<feature type="compositionally biased region" description="Basic and acidic residues" evidence="2">
    <location>
        <begin position="499"/>
        <end position="551"/>
    </location>
</feature>
<reference evidence="3" key="2">
    <citation type="submission" date="2021-01" db="EMBL/GenBank/DDBJ databases">
        <authorList>
            <person name="Schikora-Tamarit M.A."/>
        </authorList>
    </citation>
    <scope>NUCLEOTIDE SEQUENCE</scope>
    <source>
        <strain evidence="3">CBS6075</strain>
    </source>
</reference>
<evidence type="ECO:0000256" key="1">
    <source>
        <dbReference type="SAM" id="Coils"/>
    </source>
</evidence>
<reference evidence="3" key="1">
    <citation type="journal article" date="2021" name="Open Biol.">
        <title>Shared evolutionary footprints suggest mitochondrial oxidative damage underlies multiple complex I losses in fungi.</title>
        <authorList>
            <person name="Schikora-Tamarit M.A."/>
            <person name="Marcet-Houben M."/>
            <person name="Nosek J."/>
            <person name="Gabaldon T."/>
        </authorList>
    </citation>
    <scope>NUCLEOTIDE SEQUENCE</scope>
    <source>
        <strain evidence="3">CBS6075</strain>
    </source>
</reference>
<evidence type="ECO:0000313" key="4">
    <source>
        <dbReference type="Proteomes" id="UP000769157"/>
    </source>
</evidence>
<feature type="compositionally biased region" description="Basic and acidic residues" evidence="2">
    <location>
        <begin position="471"/>
        <end position="480"/>
    </location>
</feature>
<evidence type="ECO:0000256" key="2">
    <source>
        <dbReference type="SAM" id="MobiDB-lite"/>
    </source>
</evidence>
<feature type="compositionally biased region" description="Acidic residues" evidence="2">
    <location>
        <begin position="103"/>
        <end position="117"/>
    </location>
</feature>
<gene>
    <name evidence="3" type="ORF">OGAPHI_006084</name>
</gene>
<feature type="compositionally biased region" description="Acidic residues" evidence="2">
    <location>
        <begin position="151"/>
        <end position="163"/>
    </location>
</feature>